<organism evidence="14 15">
    <name type="scientific">Madurella mycetomatis</name>
    <dbReference type="NCBI Taxonomy" id="100816"/>
    <lineage>
        <taxon>Eukaryota</taxon>
        <taxon>Fungi</taxon>
        <taxon>Dikarya</taxon>
        <taxon>Ascomycota</taxon>
        <taxon>Pezizomycotina</taxon>
        <taxon>Sordariomycetes</taxon>
        <taxon>Sordariomycetidae</taxon>
        <taxon>Sordariales</taxon>
        <taxon>Sordariales incertae sedis</taxon>
        <taxon>Madurella</taxon>
    </lineage>
</organism>
<dbReference type="FunFam" id="3.40.50.620:FF:000045">
    <property type="entry name" value="Glutamate--tRNA ligase, mitochondrial"/>
    <property type="match status" value="1"/>
</dbReference>
<dbReference type="PRINTS" id="PR00987">
    <property type="entry name" value="TRNASYNTHGLU"/>
</dbReference>
<evidence type="ECO:0000256" key="7">
    <source>
        <dbReference type="ARBA" id="ARBA00022917"/>
    </source>
</evidence>
<keyword evidence="6 11" id="KW-0067">ATP-binding</keyword>
<evidence type="ECO:0000256" key="10">
    <source>
        <dbReference type="ARBA" id="ARBA00072917"/>
    </source>
</evidence>
<dbReference type="GO" id="GO:0005739">
    <property type="term" value="C:mitochondrion"/>
    <property type="evidence" value="ECO:0007669"/>
    <property type="project" value="UniProtKB-SubCell"/>
</dbReference>
<evidence type="ECO:0000256" key="4">
    <source>
        <dbReference type="ARBA" id="ARBA00022598"/>
    </source>
</evidence>
<evidence type="ECO:0000256" key="5">
    <source>
        <dbReference type="ARBA" id="ARBA00022741"/>
    </source>
</evidence>
<dbReference type="EMBL" id="LCTW02000248">
    <property type="protein sequence ID" value="KXX75798.1"/>
    <property type="molecule type" value="Genomic_DNA"/>
</dbReference>
<feature type="domain" description="Glutamyl/glutaminyl-tRNA synthetase class Ib catalytic" evidence="12">
    <location>
        <begin position="59"/>
        <end position="356"/>
    </location>
</feature>
<keyword evidence="5 11" id="KW-0547">Nucleotide-binding</keyword>
<feature type="domain" description="Aminoacyl-tRNA synthetase class I anticodon-binding" evidence="13">
    <location>
        <begin position="505"/>
        <end position="580"/>
    </location>
</feature>
<dbReference type="AlphaFoldDB" id="A0A175VW79"/>
<dbReference type="VEuPathDB" id="FungiDB:MMYC01_207778"/>
<dbReference type="CDD" id="cd00808">
    <property type="entry name" value="GluRS_core"/>
    <property type="match status" value="1"/>
</dbReference>
<keyword evidence="8 11" id="KW-0030">Aminoacyl-tRNA synthetase</keyword>
<evidence type="ECO:0000256" key="3">
    <source>
        <dbReference type="ARBA" id="ARBA00012835"/>
    </source>
</evidence>
<dbReference type="InterPro" id="IPR008925">
    <property type="entry name" value="aa_tRNA-synth_I_cd-bd_sf"/>
</dbReference>
<dbReference type="InterPro" id="IPR014729">
    <property type="entry name" value="Rossmann-like_a/b/a_fold"/>
</dbReference>
<sequence>MRGIALLRRPLCSKLAQRGPLSISQQRLQRFSCSSSVAAIPEVQQARRKKFDLPDTPCRARFAPSPTGYLHLGSLRTALFNYLLAKATGGQFVLRIEDTDQSRLVPDAEQRLYQDLRWAGLSWDEGPDLQGPYGPYRQSERLPLYSEHADKLVREGKAYRCFCSPEALEQHKRVAHEHGESTQYPGTCRAITAEESDDRAARGDKFAIRFKSAEEPTMIHDIVYHRYRKKDPEDDYIIMKRDGFPTYHFANVVDDRHMKITHVIRGAEWLISTPKHVELYNAFGWTPPKFAHLGLLVDEQKQKLSKRHAGANMSWYRDGYILPEALLNFAVLLGWRGKQKLGLLGLQDMVDNFSMQFTRGDIVVSMAKLPHLQDQHLKRLWQNQTPISTALFNSHVLEPLRAAIQKVESARASSAETAPGDIPVASLGEPLPTARILEERFRGDLGDGLLSAKGSSLMPDPTARFNAAVSHLRHFIWAIPRDALKTALLEIQPGALVLRDKPARLSDVMSHFVEQLGAVAKGSWTRDTLHQLLRDMEKQGPQGMYTLLRRALLAAGHGMPIARAMEILGREETLGRLEAARLVADEICAAQADEILAAQAQ</sequence>
<comment type="caution">
    <text evidence="14">The sequence shown here is derived from an EMBL/GenBank/DDBJ whole genome shotgun (WGS) entry which is preliminary data.</text>
</comment>
<dbReference type="STRING" id="100816.A0A175VW79"/>
<keyword evidence="7 11" id="KW-0648">Protein biosynthesis</keyword>
<reference evidence="14 15" key="1">
    <citation type="journal article" date="2016" name="Genome Announc.">
        <title>Genome Sequence of Madurella mycetomatis mm55, Isolated from a Human Mycetoma Case in Sudan.</title>
        <authorList>
            <person name="Smit S."/>
            <person name="Derks M.F."/>
            <person name="Bervoets S."/>
            <person name="Fahal A."/>
            <person name="van Leeuwen W."/>
            <person name="van Belkum A."/>
            <person name="van de Sande W.W."/>
        </authorList>
    </citation>
    <scope>NUCLEOTIDE SEQUENCE [LARGE SCALE GENOMIC DNA]</scope>
    <source>
        <strain evidence="15">mm55</strain>
    </source>
</reference>
<dbReference type="GO" id="GO:0004818">
    <property type="term" value="F:glutamate-tRNA ligase activity"/>
    <property type="evidence" value="ECO:0007669"/>
    <property type="project" value="UniProtKB-EC"/>
</dbReference>
<dbReference type="Pfam" id="PF19269">
    <property type="entry name" value="Anticodon_2"/>
    <property type="match status" value="1"/>
</dbReference>
<dbReference type="GO" id="GO:0008270">
    <property type="term" value="F:zinc ion binding"/>
    <property type="evidence" value="ECO:0007669"/>
    <property type="project" value="InterPro"/>
</dbReference>
<dbReference type="InterPro" id="IPR045462">
    <property type="entry name" value="aa-tRNA-synth_I_cd-bd"/>
</dbReference>
<dbReference type="InterPro" id="IPR049940">
    <property type="entry name" value="GluQ/Sye"/>
</dbReference>
<comment type="similarity">
    <text evidence="2">Belongs to the class-I aminoacyl-tRNA synthetase family. Glutamate--tRNA ligase type 1 subfamily.</text>
</comment>
<evidence type="ECO:0000313" key="14">
    <source>
        <dbReference type="EMBL" id="KXX75798.1"/>
    </source>
</evidence>
<dbReference type="SUPFAM" id="SSF52374">
    <property type="entry name" value="Nucleotidylyl transferase"/>
    <property type="match status" value="1"/>
</dbReference>
<evidence type="ECO:0000256" key="1">
    <source>
        <dbReference type="ARBA" id="ARBA00004173"/>
    </source>
</evidence>
<dbReference type="InterPro" id="IPR020058">
    <property type="entry name" value="Glu/Gln-tRNA-synth_Ib_cat-dom"/>
</dbReference>
<evidence type="ECO:0000259" key="13">
    <source>
        <dbReference type="Pfam" id="PF19269"/>
    </source>
</evidence>
<dbReference type="Pfam" id="PF00749">
    <property type="entry name" value="tRNA-synt_1c"/>
    <property type="match status" value="1"/>
</dbReference>
<dbReference type="GO" id="GO:0000049">
    <property type="term" value="F:tRNA binding"/>
    <property type="evidence" value="ECO:0007669"/>
    <property type="project" value="InterPro"/>
</dbReference>
<dbReference type="InterPro" id="IPR033910">
    <property type="entry name" value="GluRS_core"/>
</dbReference>
<evidence type="ECO:0000256" key="2">
    <source>
        <dbReference type="ARBA" id="ARBA00007894"/>
    </source>
</evidence>
<dbReference type="InterPro" id="IPR000924">
    <property type="entry name" value="Glu/Gln-tRNA-synth"/>
</dbReference>
<dbReference type="GO" id="GO:0005524">
    <property type="term" value="F:ATP binding"/>
    <property type="evidence" value="ECO:0007669"/>
    <property type="project" value="UniProtKB-KW"/>
</dbReference>
<dbReference type="EC" id="6.1.1.17" evidence="3"/>
<evidence type="ECO:0000256" key="8">
    <source>
        <dbReference type="ARBA" id="ARBA00023146"/>
    </source>
</evidence>
<name>A0A175VW79_9PEZI</name>
<dbReference type="SUPFAM" id="SSF48163">
    <property type="entry name" value="An anticodon-binding domain of class I aminoacyl-tRNA synthetases"/>
    <property type="match status" value="1"/>
</dbReference>
<keyword evidence="4 11" id="KW-0436">Ligase</keyword>
<dbReference type="Proteomes" id="UP000078237">
    <property type="component" value="Unassembled WGS sequence"/>
</dbReference>
<proteinExistence type="inferred from homology"/>
<dbReference type="GO" id="GO:0006424">
    <property type="term" value="P:glutamyl-tRNA aminoacylation"/>
    <property type="evidence" value="ECO:0007669"/>
    <property type="project" value="InterPro"/>
</dbReference>
<dbReference type="HAMAP" id="MF_00022">
    <property type="entry name" value="Glu_tRNA_synth_type1"/>
    <property type="match status" value="1"/>
</dbReference>
<evidence type="ECO:0000259" key="12">
    <source>
        <dbReference type="Pfam" id="PF00749"/>
    </source>
</evidence>
<comment type="subcellular location">
    <subcellularLocation>
        <location evidence="1">Mitochondrion</location>
    </subcellularLocation>
</comment>
<dbReference type="InterPro" id="IPR004527">
    <property type="entry name" value="Glu-tRNA-ligase_bac/mito"/>
</dbReference>
<evidence type="ECO:0000313" key="15">
    <source>
        <dbReference type="Proteomes" id="UP000078237"/>
    </source>
</evidence>
<evidence type="ECO:0000256" key="11">
    <source>
        <dbReference type="RuleBase" id="RU363037"/>
    </source>
</evidence>
<dbReference type="NCBIfam" id="TIGR00464">
    <property type="entry name" value="gltX_bact"/>
    <property type="match status" value="1"/>
</dbReference>
<dbReference type="OrthoDB" id="428822at2759"/>
<gene>
    <name evidence="14" type="ORF">MMYC01_207778</name>
</gene>
<protein>
    <recommendedName>
        <fullName evidence="10">Glutamate--tRNA ligase, mitochondrial</fullName>
        <ecNumber evidence="3">6.1.1.17</ecNumber>
    </recommendedName>
    <alternativeName>
        <fullName evidence="9">Glutamyl-tRNA synthetase</fullName>
    </alternativeName>
</protein>
<dbReference type="InterPro" id="IPR020751">
    <property type="entry name" value="aa-tRNA-synth_I_codon-bd_sub2"/>
</dbReference>
<dbReference type="Gene3D" id="1.10.10.350">
    <property type="match status" value="1"/>
</dbReference>
<dbReference type="PANTHER" id="PTHR43311:SF2">
    <property type="entry name" value="GLUTAMATE--TRNA LIGASE, MITOCHONDRIAL-RELATED"/>
    <property type="match status" value="1"/>
</dbReference>
<accession>A0A175VW79</accession>
<keyword evidence="15" id="KW-1185">Reference proteome</keyword>
<dbReference type="PANTHER" id="PTHR43311">
    <property type="entry name" value="GLUTAMATE--TRNA LIGASE"/>
    <property type="match status" value="1"/>
</dbReference>
<evidence type="ECO:0000256" key="9">
    <source>
        <dbReference type="ARBA" id="ARBA00030865"/>
    </source>
</evidence>
<dbReference type="Gene3D" id="3.40.50.620">
    <property type="entry name" value="HUPs"/>
    <property type="match status" value="1"/>
</dbReference>
<evidence type="ECO:0000256" key="6">
    <source>
        <dbReference type="ARBA" id="ARBA00022840"/>
    </source>
</evidence>